<dbReference type="InterPro" id="IPR036366">
    <property type="entry name" value="PGBDSf"/>
</dbReference>
<dbReference type="InterPro" id="IPR002477">
    <property type="entry name" value="Peptidoglycan-bd-like"/>
</dbReference>
<dbReference type="GO" id="GO:0008745">
    <property type="term" value="F:N-acetylmuramoyl-L-alanine amidase activity"/>
    <property type="evidence" value="ECO:0007669"/>
    <property type="project" value="UniProtKB-EC"/>
</dbReference>
<name>A0ABY9RFS8_9BURK</name>
<dbReference type="InterPro" id="IPR051206">
    <property type="entry name" value="NAMLAA_amidase_2"/>
</dbReference>
<gene>
    <name evidence="7" type="ORF">RF679_15755</name>
</gene>
<dbReference type="EMBL" id="CP133720">
    <property type="protein sequence ID" value="WMW80088.1"/>
    <property type="molecule type" value="Genomic_DNA"/>
</dbReference>
<evidence type="ECO:0000256" key="1">
    <source>
        <dbReference type="ARBA" id="ARBA00001561"/>
    </source>
</evidence>
<proteinExistence type="inferred from homology"/>
<dbReference type="InterPro" id="IPR002502">
    <property type="entry name" value="Amidase_domain"/>
</dbReference>
<accession>A0ABY9RFS8</accession>
<dbReference type="PANTHER" id="PTHR30417">
    <property type="entry name" value="N-ACETYLMURAMOYL-L-ALANINE AMIDASE AMID"/>
    <property type="match status" value="1"/>
</dbReference>
<dbReference type="SUPFAM" id="SSF47090">
    <property type="entry name" value="PGBD-like"/>
    <property type="match status" value="1"/>
</dbReference>
<protein>
    <recommendedName>
        <fullName evidence="3">N-acetylmuramoyl-L-alanine amidase</fullName>
        <ecNumber evidence="3">3.5.1.28</ecNumber>
    </recommendedName>
</protein>
<evidence type="ECO:0000256" key="2">
    <source>
        <dbReference type="ARBA" id="ARBA00007553"/>
    </source>
</evidence>
<reference evidence="7" key="1">
    <citation type="submission" date="2023-09" db="EMBL/GenBank/DDBJ databases">
        <title>Undibacterium sp. 20NA77.5 isolated from freshwater.</title>
        <authorList>
            <person name="Le V."/>
            <person name="Ko S.-R."/>
            <person name="Ahn C.-Y."/>
            <person name="Oh H.-M."/>
        </authorList>
    </citation>
    <scope>NUCLEOTIDE SEQUENCE</scope>
    <source>
        <strain evidence="7">20NA77.5</strain>
    </source>
</reference>
<comment type="catalytic activity">
    <reaction evidence="1">
        <text>Hydrolyzes the link between N-acetylmuramoyl residues and L-amino acid residues in certain cell-wall glycopeptides.</text>
        <dbReference type="EC" id="3.5.1.28"/>
    </reaction>
</comment>
<sequence length="293" mass="32619">MMISSFTRAAPALRRTTRSCLLIGVLALSSLLSACVSTGFNLNQIDTRVSAKAQESRVRFLILHYTALDHDKSLKVLSEQAVSAHYLVSNEDKPRVYQLVDENKMAYHAGLSSWKNYTALNASSIGIEIVNFGFEETPDGKRFFAFPSQQIDAVIMLAKDIAARHQIKPEFVLGHSDIAPQRKSDPGPYFPWKRFAEAGLILWPDEQLVAQQKALFEAQLPDVTWMQKKLAEFGYATPQTGKLDPETKNVITAFQMRYRPNLFDGNIDAETAAMLEVLTRKAPQPASTAGAKP</sequence>
<dbReference type="Pfam" id="PF01510">
    <property type="entry name" value="Amidase_2"/>
    <property type="match status" value="1"/>
</dbReference>
<dbReference type="SMART" id="SM00644">
    <property type="entry name" value="Ami_2"/>
    <property type="match status" value="1"/>
</dbReference>
<dbReference type="EC" id="3.5.1.28" evidence="3"/>
<feature type="domain" description="N-acetylmuramoyl-L-alanine amidase" evidence="6">
    <location>
        <begin position="46"/>
        <end position="187"/>
    </location>
</feature>
<dbReference type="CDD" id="cd06583">
    <property type="entry name" value="PGRP"/>
    <property type="match status" value="1"/>
</dbReference>
<dbReference type="Gene3D" id="1.10.101.10">
    <property type="entry name" value="PGBD-like superfamily/PGBD"/>
    <property type="match status" value="1"/>
</dbReference>
<organism evidence="7 8">
    <name type="scientific">Undibacterium cyanobacteriorum</name>
    <dbReference type="NCBI Taxonomy" id="3073561"/>
    <lineage>
        <taxon>Bacteria</taxon>
        <taxon>Pseudomonadati</taxon>
        <taxon>Pseudomonadota</taxon>
        <taxon>Betaproteobacteria</taxon>
        <taxon>Burkholderiales</taxon>
        <taxon>Oxalobacteraceae</taxon>
        <taxon>Undibacterium</taxon>
    </lineage>
</organism>
<dbReference type="Gene3D" id="3.40.80.10">
    <property type="entry name" value="Peptidoglycan recognition protein-like"/>
    <property type="match status" value="1"/>
</dbReference>
<evidence type="ECO:0000259" key="6">
    <source>
        <dbReference type="SMART" id="SM00644"/>
    </source>
</evidence>
<evidence type="ECO:0000256" key="3">
    <source>
        <dbReference type="ARBA" id="ARBA00011901"/>
    </source>
</evidence>
<dbReference type="PANTHER" id="PTHR30417:SF1">
    <property type="entry name" value="N-ACETYLMURAMOYL-L-ALANINE AMIDASE AMID"/>
    <property type="match status" value="1"/>
</dbReference>
<evidence type="ECO:0000313" key="8">
    <source>
        <dbReference type="Proteomes" id="UP001181355"/>
    </source>
</evidence>
<dbReference type="InterPro" id="IPR036365">
    <property type="entry name" value="PGBD-like_sf"/>
</dbReference>
<evidence type="ECO:0000256" key="4">
    <source>
        <dbReference type="ARBA" id="ARBA00022801"/>
    </source>
</evidence>
<dbReference type="InterPro" id="IPR036505">
    <property type="entry name" value="Amidase/PGRP_sf"/>
</dbReference>
<comment type="similarity">
    <text evidence="2">Belongs to the N-acetylmuramoyl-L-alanine amidase 2 family.</text>
</comment>
<evidence type="ECO:0000313" key="7">
    <source>
        <dbReference type="EMBL" id="WMW80088.1"/>
    </source>
</evidence>
<evidence type="ECO:0000256" key="5">
    <source>
        <dbReference type="ARBA" id="ARBA00023316"/>
    </source>
</evidence>
<dbReference type="Pfam" id="PF01471">
    <property type="entry name" value="PG_binding_1"/>
    <property type="match status" value="1"/>
</dbReference>
<keyword evidence="4 7" id="KW-0378">Hydrolase</keyword>
<keyword evidence="8" id="KW-1185">Reference proteome</keyword>
<dbReference type="SUPFAM" id="SSF55846">
    <property type="entry name" value="N-acetylmuramoyl-L-alanine amidase-like"/>
    <property type="match status" value="1"/>
</dbReference>
<dbReference type="Proteomes" id="UP001181355">
    <property type="component" value="Chromosome"/>
</dbReference>
<keyword evidence="5" id="KW-0961">Cell wall biogenesis/degradation</keyword>